<dbReference type="Proteomes" id="UP000660262">
    <property type="component" value="Unassembled WGS sequence"/>
</dbReference>
<name>A0A830HC90_9CHLO</name>
<evidence type="ECO:0000313" key="3">
    <source>
        <dbReference type="Proteomes" id="UP000660262"/>
    </source>
</evidence>
<comment type="caution">
    <text evidence="2">The sequence shown here is derived from an EMBL/GenBank/DDBJ whole genome shotgun (WGS) entry which is preliminary data.</text>
</comment>
<evidence type="ECO:0000256" key="1">
    <source>
        <dbReference type="SAM" id="MobiDB-lite"/>
    </source>
</evidence>
<proteinExistence type="predicted"/>
<feature type="compositionally biased region" description="Polar residues" evidence="1">
    <location>
        <begin position="305"/>
        <end position="315"/>
    </location>
</feature>
<feature type="region of interest" description="Disordered" evidence="1">
    <location>
        <begin position="305"/>
        <end position="325"/>
    </location>
</feature>
<feature type="compositionally biased region" description="Polar residues" evidence="1">
    <location>
        <begin position="1"/>
        <end position="14"/>
    </location>
</feature>
<dbReference type="EMBL" id="BNJQ01000007">
    <property type="protein sequence ID" value="GHP04103.1"/>
    <property type="molecule type" value="Genomic_DNA"/>
</dbReference>
<feature type="region of interest" description="Disordered" evidence="1">
    <location>
        <begin position="1"/>
        <end position="33"/>
    </location>
</feature>
<sequence length="325" mass="33635">METTPEFTQLTRRGNYSPPPSDNDGSLPAGSASRQLAKVLEDAEGDVVQVASPSTDASSAYVEGERAAYARALTLVVPSQQQLGALRESVNLLSKEVAASAQMARASNERAVSTAARVEEIRTSLERLPNLEASVAGATAACDAQQRVLDAFATEWATRIAQQTKAKTDFGDLSKRASRVAYAMLCAADVSALALARAVLAHASAPVAEATSNALGRPAPGTAENIIAAAVLLAGVEMTHAAQRYAQRRIGTLGGLLRPLGVGVGVARGVLWASAGYVAVHAAKDDARRVANSLVRHWKGEAAGTSSAKAASNIQPAKGEEGQNV</sequence>
<accession>A0A830HC90</accession>
<evidence type="ECO:0000313" key="2">
    <source>
        <dbReference type="EMBL" id="GHP04103.1"/>
    </source>
</evidence>
<protein>
    <submittedName>
        <fullName evidence="2">Uncharacterized protein</fullName>
    </submittedName>
</protein>
<organism evidence="2 3">
    <name type="scientific">Pycnococcus provasolii</name>
    <dbReference type="NCBI Taxonomy" id="41880"/>
    <lineage>
        <taxon>Eukaryota</taxon>
        <taxon>Viridiplantae</taxon>
        <taxon>Chlorophyta</taxon>
        <taxon>Pseudoscourfieldiophyceae</taxon>
        <taxon>Pseudoscourfieldiales</taxon>
        <taxon>Pycnococcaceae</taxon>
        <taxon>Pycnococcus</taxon>
    </lineage>
</organism>
<reference evidence="2" key="1">
    <citation type="submission" date="2020-10" db="EMBL/GenBank/DDBJ databases">
        <title>Unveiling of a novel bifunctional photoreceptor, Dualchrome1, isolated from a cosmopolitan green alga.</title>
        <authorList>
            <person name="Suzuki S."/>
            <person name="Kawachi M."/>
        </authorList>
    </citation>
    <scope>NUCLEOTIDE SEQUENCE</scope>
    <source>
        <strain evidence="2">NIES 2893</strain>
    </source>
</reference>
<gene>
    <name evidence="2" type="ORF">PPROV_000285700</name>
</gene>
<keyword evidence="3" id="KW-1185">Reference proteome</keyword>
<dbReference type="AlphaFoldDB" id="A0A830HC90"/>